<feature type="signal peptide" evidence="1">
    <location>
        <begin position="1"/>
        <end position="16"/>
    </location>
</feature>
<organism evidence="2 3">
    <name type="scientific">Lentinula lateritia</name>
    <dbReference type="NCBI Taxonomy" id="40482"/>
    <lineage>
        <taxon>Eukaryota</taxon>
        <taxon>Fungi</taxon>
        <taxon>Dikarya</taxon>
        <taxon>Basidiomycota</taxon>
        <taxon>Agaricomycotina</taxon>
        <taxon>Agaricomycetes</taxon>
        <taxon>Agaricomycetidae</taxon>
        <taxon>Agaricales</taxon>
        <taxon>Marasmiineae</taxon>
        <taxon>Omphalotaceae</taxon>
        <taxon>Lentinula</taxon>
    </lineage>
</organism>
<name>A0ABQ8V4T7_9AGAR</name>
<evidence type="ECO:0000256" key="1">
    <source>
        <dbReference type="SAM" id="SignalP"/>
    </source>
</evidence>
<dbReference type="Proteomes" id="UP001150217">
    <property type="component" value="Unassembled WGS sequence"/>
</dbReference>
<evidence type="ECO:0000313" key="2">
    <source>
        <dbReference type="EMBL" id="KAJ4466052.1"/>
    </source>
</evidence>
<gene>
    <name evidence="2" type="ORF">C8R41DRAFT_747782</name>
</gene>
<keyword evidence="1" id="KW-0732">Signal</keyword>
<keyword evidence="3" id="KW-1185">Reference proteome</keyword>
<feature type="non-terminal residue" evidence="2">
    <location>
        <position position="1"/>
    </location>
</feature>
<reference evidence="2" key="1">
    <citation type="submission" date="2022-08" db="EMBL/GenBank/DDBJ databases">
        <title>A Global Phylogenomic Analysis of the Shiitake Genus Lentinula.</title>
        <authorList>
            <consortium name="DOE Joint Genome Institute"/>
            <person name="Sierra-Patev S."/>
            <person name="Min B."/>
            <person name="Naranjo-Ortiz M."/>
            <person name="Looney B."/>
            <person name="Konkel Z."/>
            <person name="Slot J.C."/>
            <person name="Sakamoto Y."/>
            <person name="Steenwyk J.L."/>
            <person name="Rokas A."/>
            <person name="Carro J."/>
            <person name="Camarero S."/>
            <person name="Ferreira P."/>
            <person name="Molpeceres G."/>
            <person name="Ruiz-Duenas F.J."/>
            <person name="Serrano A."/>
            <person name="Henrissat B."/>
            <person name="Drula E."/>
            <person name="Hughes K.W."/>
            <person name="Mata J.L."/>
            <person name="Ishikawa N.K."/>
            <person name="Vargas-Isla R."/>
            <person name="Ushijima S."/>
            <person name="Smith C.A."/>
            <person name="Ahrendt S."/>
            <person name="Andreopoulos W."/>
            <person name="He G."/>
            <person name="Labutti K."/>
            <person name="Lipzen A."/>
            <person name="Ng V."/>
            <person name="Riley R."/>
            <person name="Sandor L."/>
            <person name="Barry K."/>
            <person name="Martinez A.T."/>
            <person name="Xiao Y."/>
            <person name="Gibbons J.G."/>
            <person name="Terashima K."/>
            <person name="Grigoriev I.V."/>
            <person name="Hibbett D.S."/>
        </authorList>
    </citation>
    <scope>NUCLEOTIDE SEQUENCE</scope>
    <source>
        <strain evidence="2">RHP3577 ss4</strain>
    </source>
</reference>
<sequence length="74" mass="8431">TWQEFCVITLYWLAISVPYMQEIHGPQAKEDNVLKLGSLHQQVIDHIDVLMEEPERLLGPDASATRGSLDGHCW</sequence>
<protein>
    <submittedName>
        <fullName evidence="2">Uncharacterized protein</fullName>
    </submittedName>
</protein>
<comment type="caution">
    <text evidence="2">The sequence shown here is derived from an EMBL/GenBank/DDBJ whole genome shotgun (WGS) entry which is preliminary data.</text>
</comment>
<accession>A0ABQ8V4T7</accession>
<feature type="non-terminal residue" evidence="2">
    <location>
        <position position="74"/>
    </location>
</feature>
<feature type="chain" id="PRO_5045278482" evidence="1">
    <location>
        <begin position="17"/>
        <end position="74"/>
    </location>
</feature>
<proteinExistence type="predicted"/>
<evidence type="ECO:0000313" key="3">
    <source>
        <dbReference type="Proteomes" id="UP001150217"/>
    </source>
</evidence>
<dbReference type="EMBL" id="JANVFT010000119">
    <property type="protein sequence ID" value="KAJ4466052.1"/>
    <property type="molecule type" value="Genomic_DNA"/>
</dbReference>